<accession>A0A318THJ7</accession>
<feature type="coiled-coil region" evidence="1">
    <location>
        <begin position="78"/>
        <end position="112"/>
    </location>
</feature>
<feature type="coiled-coil region" evidence="1">
    <location>
        <begin position="13"/>
        <end position="54"/>
    </location>
</feature>
<keyword evidence="1" id="KW-0175">Coiled coil</keyword>
<evidence type="ECO:0000256" key="1">
    <source>
        <dbReference type="SAM" id="Coils"/>
    </source>
</evidence>
<organism evidence="2 3">
    <name type="scientific">Ureibacillus chungkukjangi</name>
    <dbReference type="NCBI Taxonomy" id="1202712"/>
    <lineage>
        <taxon>Bacteria</taxon>
        <taxon>Bacillati</taxon>
        <taxon>Bacillota</taxon>
        <taxon>Bacilli</taxon>
        <taxon>Bacillales</taxon>
        <taxon>Caryophanaceae</taxon>
        <taxon>Ureibacillus</taxon>
    </lineage>
</organism>
<reference evidence="2 3" key="1">
    <citation type="submission" date="2018-06" db="EMBL/GenBank/DDBJ databases">
        <title>Genomic Encyclopedia of Archaeal and Bacterial Type Strains, Phase II (KMG-II): from individual species to whole genera.</title>
        <authorList>
            <person name="Goeker M."/>
        </authorList>
    </citation>
    <scope>NUCLEOTIDE SEQUENCE [LARGE SCALE GENOMIC DNA]</scope>
    <source>
        <strain evidence="2 3">KACC 16626</strain>
    </source>
</reference>
<keyword evidence="3" id="KW-1185">Reference proteome</keyword>
<dbReference type="OrthoDB" id="3540923at2"/>
<name>A0A318THJ7_9BACL</name>
<proteinExistence type="predicted"/>
<dbReference type="EMBL" id="QJTJ01000027">
    <property type="protein sequence ID" value="PYF03943.1"/>
    <property type="molecule type" value="Genomic_DNA"/>
</dbReference>
<gene>
    <name evidence="2" type="ORF">BJ095_12717</name>
</gene>
<protein>
    <submittedName>
        <fullName evidence="2">Uncharacterized protein</fullName>
    </submittedName>
</protein>
<evidence type="ECO:0000313" key="3">
    <source>
        <dbReference type="Proteomes" id="UP000247416"/>
    </source>
</evidence>
<evidence type="ECO:0000313" key="2">
    <source>
        <dbReference type="EMBL" id="PYF03943.1"/>
    </source>
</evidence>
<sequence>MTWNQLHKEQEEVFIQLKRIEKLNKQKENLTEQLTHIKREIDNYNLELKEIRKKLQHLDSFSFINLIQSWTGKQEELRAQKIDKAAILELKMNEAEKMKEDLTNDLVLTTSELQKSDQQKLNNKLELLIAKKQIWLKEFEPDKALKLQQLEEEELNCSKLKIEIEEARATGKDAIRILSSTLKVLDSASNYSTWDTFLGGGLLATHLKHEKIDESKNKMHQAQIALQRFKNELLDIQEMSTRHLTINTDGFVKFADYFFDDIFSAWSTHTKITSSKEHISRVLSDVRNTILKIEQKLQLVEQKQIELIKQKNSILMLNK</sequence>
<dbReference type="RefSeq" id="WP_107934880.1">
    <property type="nucleotide sequence ID" value="NZ_CP085009.1"/>
</dbReference>
<dbReference type="AlphaFoldDB" id="A0A318THJ7"/>
<comment type="caution">
    <text evidence="2">The sequence shown here is derived from an EMBL/GenBank/DDBJ whole genome shotgun (WGS) entry which is preliminary data.</text>
</comment>
<dbReference type="Proteomes" id="UP000247416">
    <property type="component" value="Unassembled WGS sequence"/>
</dbReference>
<feature type="coiled-coil region" evidence="1">
    <location>
        <begin position="212"/>
        <end position="239"/>
    </location>
</feature>